<evidence type="ECO:0000259" key="13">
    <source>
        <dbReference type="SMART" id="SM00968"/>
    </source>
</evidence>
<comment type="similarity">
    <text evidence="3">Belongs to the SMC family. SMC1 subfamily.</text>
</comment>
<evidence type="ECO:0000256" key="1">
    <source>
        <dbReference type="ARBA" id="ARBA00004123"/>
    </source>
</evidence>
<evidence type="ECO:0000256" key="5">
    <source>
        <dbReference type="ARBA" id="ARBA00022618"/>
    </source>
</evidence>
<dbReference type="InterPro" id="IPR028468">
    <property type="entry name" value="Smc1_ABC"/>
</dbReference>
<dbReference type="PANTHER" id="PTHR18937">
    <property type="entry name" value="STRUCTURAL MAINTENANCE OF CHROMOSOMES SMC FAMILY MEMBER"/>
    <property type="match status" value="1"/>
</dbReference>
<evidence type="ECO:0000256" key="10">
    <source>
        <dbReference type="PIRNR" id="PIRNR005719"/>
    </source>
</evidence>
<feature type="coiled-coil region" evidence="11">
    <location>
        <begin position="689"/>
        <end position="926"/>
    </location>
</feature>
<dbReference type="PIRSF" id="PIRSF005719">
    <property type="entry name" value="SMC"/>
    <property type="match status" value="1"/>
</dbReference>
<keyword evidence="4" id="KW-0158">Chromosome</keyword>
<dbReference type="GO" id="GO:0005634">
    <property type="term" value="C:nucleus"/>
    <property type="evidence" value="ECO:0007669"/>
    <property type="project" value="UniProtKB-SubCell"/>
</dbReference>
<dbReference type="Gene3D" id="3.40.50.300">
    <property type="entry name" value="P-loop containing nucleotide triphosphate hydrolases"/>
    <property type="match status" value="2"/>
</dbReference>
<feature type="coiled-coil region" evidence="11">
    <location>
        <begin position="469"/>
        <end position="517"/>
    </location>
</feature>
<feature type="domain" description="SMC hinge" evidence="13">
    <location>
        <begin position="539"/>
        <end position="654"/>
    </location>
</feature>
<evidence type="ECO:0000256" key="2">
    <source>
        <dbReference type="ARBA" id="ARBA00004286"/>
    </source>
</evidence>
<dbReference type="GO" id="GO:0003677">
    <property type="term" value="F:DNA binding"/>
    <property type="evidence" value="ECO:0007669"/>
    <property type="project" value="TreeGrafter"/>
</dbReference>
<comment type="subcellular location">
    <subcellularLocation>
        <location evidence="2">Chromosome</location>
    </subcellularLocation>
    <subcellularLocation>
        <location evidence="1 10">Nucleus</location>
    </subcellularLocation>
</comment>
<evidence type="ECO:0000313" key="14">
    <source>
        <dbReference type="EMBL" id="KAF4451928.1"/>
    </source>
</evidence>
<dbReference type="GO" id="GO:0005524">
    <property type="term" value="F:ATP binding"/>
    <property type="evidence" value="ECO:0007669"/>
    <property type="project" value="InterPro"/>
</dbReference>
<gene>
    <name evidence="14" type="ORF">F53441_5247</name>
</gene>
<dbReference type="Pfam" id="PF06470">
    <property type="entry name" value="SMC_hinge"/>
    <property type="match status" value="1"/>
</dbReference>
<sequence length="1253" mass="143806">MGKLIRLELFNFKSYKGHHVLLFGDSYFTSIIGPNGSGKSNSMDAISFVLGIKSSHLRSAHLKDLVYRGRVLKTAKINDDGSAQTNGDANGDADNDKASRGDPKTAWVMAVYEDDAGEEQKWKRSITNQGASEYRINDRIVTAQQYNESLESENILIKARNFLVFQGDVEAIASQSPQDLTRLIEQISGSLEYKAEYERTKAESEQANENQNFQLHRRRGINSEIKQYREQKKEADNFQNKTDERDAAIVTHSLWKLYHFQKAMDDSVAAIQDHQEDLKELRRNVESFEKRLEAARQEQAAAHREVTRIDKKIKAKERDIEDKENSLVPIEEKIHESTQQVQKLQASITQVTKERDEQAKIVAEVQKDIESVEKARQVFENDYKEQMKKQGREVSDEDRREYNRLHAQVMSRTSSNQAKLDNLDRQRKADEVTVNNLKGKVDSIAAGIEKIEAELTSIDERRSVAQAASKTLSQEIEAKKKEFNQLQSERVRTNQKRTELEEKLEDVARKLREADDGRRQNDREARVKEMVTSLKRMFPGVRGRIGDLCKPKQKKFDEAVVVALGRDFDSVVVDSEKIGVECVQYLKEQRCPPMTFIPLDNIKVNAVNTAVKGFSGARLTIDTIDFDSAVERAMSYACGSSVVCDTLDIAKHICYEKKIPVKAVTLEGYIIHKAGLMTGGRGPESKSKRRFEEADVQNLQRMAAKLKDEIDRLPKADRRGSQEETLQIDLSGLERRLTVVKEELAAFNKNHTSKKRELDNQRRQLRELEPKYQEQASQLESTTTTCEEFRNAIARVEDEVFGDFCRRLGYSDIRAYRDSQGKLEQEVSEKRNEFEVQKQRLSSRLQWEQDRHNGTTKRLDRTQANIRKLRNDIKGYVREKDEIENTMREEQEELKALRETLDENKAELAEKNQKALEAKVEVQKRSKDIDAHLKDINSLETVVQKNSASKRALLRRCRLEQIRIPLVEGTLDNLPNEDGLLHQDPDAMDIDDDDDEEMMMDMALNDHGISIDFDGLDEELRASDDQSVEESLSEKITNLTSELEKLNPNMRAMERLESVESRLRITDQEYEDSKTAAHEAKEAFNEVKQKRYDLFNKAFSHIQEQISHVYKDLTRSEAYPLGGQAYLDIEEDTDMPYLSGIKYHAMPPLKRFRDMEHLSGGEKTMAALALLFAIHSYQPSPFFVLDEVDAALDNANVDKIKKYIKDHRGPGMQFIVISLKAGLFQDSDSLVGVYRDQEVNSSRTLTLDLRQYA</sequence>
<dbReference type="GO" id="GO:0007062">
    <property type="term" value="P:sister chromatid cohesion"/>
    <property type="evidence" value="ECO:0007669"/>
    <property type="project" value="InterPro"/>
</dbReference>
<protein>
    <recommendedName>
        <fullName evidence="10">Structural maintenance of chromosomes protein</fullName>
    </recommendedName>
</protein>
<dbReference type="AlphaFoldDB" id="A0A8H4KLK5"/>
<evidence type="ECO:0000256" key="7">
    <source>
        <dbReference type="ARBA" id="ARBA00023054"/>
    </source>
</evidence>
<dbReference type="InterPro" id="IPR024704">
    <property type="entry name" value="SMC"/>
</dbReference>
<evidence type="ECO:0000256" key="9">
    <source>
        <dbReference type="ARBA" id="ARBA00023306"/>
    </source>
</evidence>
<dbReference type="InterPro" id="IPR027417">
    <property type="entry name" value="P-loop_NTPase"/>
</dbReference>
<evidence type="ECO:0000256" key="12">
    <source>
        <dbReference type="SAM" id="MobiDB-lite"/>
    </source>
</evidence>
<dbReference type="Proteomes" id="UP000605986">
    <property type="component" value="Unassembled WGS sequence"/>
</dbReference>
<keyword evidence="5" id="KW-0132">Cell division</keyword>
<dbReference type="GO" id="GO:0008278">
    <property type="term" value="C:cohesin complex"/>
    <property type="evidence" value="ECO:0007669"/>
    <property type="project" value="InterPro"/>
</dbReference>
<comment type="caution">
    <text evidence="14">The sequence shown here is derived from an EMBL/GenBank/DDBJ whole genome shotgun (WGS) entry which is preliminary data.</text>
</comment>
<dbReference type="InterPro" id="IPR036277">
    <property type="entry name" value="SMC_hinge_sf"/>
</dbReference>
<evidence type="ECO:0000256" key="4">
    <source>
        <dbReference type="ARBA" id="ARBA00022454"/>
    </source>
</evidence>
<keyword evidence="7 11" id="KW-0175">Coiled coil</keyword>
<keyword evidence="6" id="KW-0498">Mitosis</keyword>
<feature type="coiled-coil region" evidence="11">
    <location>
        <begin position="190"/>
        <end position="389"/>
    </location>
</feature>
<keyword evidence="15" id="KW-1185">Reference proteome</keyword>
<dbReference type="SUPFAM" id="SSF52540">
    <property type="entry name" value="P-loop containing nucleoside triphosphate hydrolases"/>
    <property type="match status" value="2"/>
</dbReference>
<keyword evidence="9" id="KW-0131">Cell cycle</keyword>
<name>A0A8H4KLK5_9HYPO</name>
<evidence type="ECO:0000313" key="15">
    <source>
        <dbReference type="Proteomes" id="UP000605986"/>
    </source>
</evidence>
<keyword evidence="8 10" id="KW-0539">Nucleus</keyword>
<dbReference type="Pfam" id="PF02463">
    <property type="entry name" value="SMC_N"/>
    <property type="match status" value="1"/>
</dbReference>
<dbReference type="Gene3D" id="3.30.70.1620">
    <property type="match status" value="1"/>
</dbReference>
<reference evidence="14" key="1">
    <citation type="submission" date="2020-01" db="EMBL/GenBank/DDBJ databases">
        <title>Identification and distribution of gene clusters putatively required for synthesis of sphingolipid metabolism inhibitors in phylogenetically diverse species of the filamentous fungus Fusarium.</title>
        <authorList>
            <person name="Kim H.-S."/>
            <person name="Busman M."/>
            <person name="Brown D.W."/>
            <person name="Divon H."/>
            <person name="Uhlig S."/>
            <person name="Proctor R.H."/>
        </authorList>
    </citation>
    <scope>NUCLEOTIDE SEQUENCE</scope>
    <source>
        <strain evidence="14">NRRL 53441</strain>
    </source>
</reference>
<dbReference type="EMBL" id="JAADJG010000208">
    <property type="protein sequence ID" value="KAF4451928.1"/>
    <property type="molecule type" value="Genomic_DNA"/>
</dbReference>
<dbReference type="GO" id="GO:0016887">
    <property type="term" value="F:ATP hydrolysis activity"/>
    <property type="evidence" value="ECO:0007669"/>
    <property type="project" value="InterPro"/>
</dbReference>
<dbReference type="OrthoDB" id="5575062at2759"/>
<dbReference type="InterPro" id="IPR003395">
    <property type="entry name" value="RecF/RecN/SMC_N"/>
</dbReference>
<dbReference type="InterPro" id="IPR010935">
    <property type="entry name" value="SMC_hinge"/>
</dbReference>
<evidence type="ECO:0000256" key="6">
    <source>
        <dbReference type="ARBA" id="ARBA00022776"/>
    </source>
</evidence>
<dbReference type="PANTHER" id="PTHR18937:SF12">
    <property type="entry name" value="STRUCTURAL MAINTENANCE OF CHROMOSOMES PROTEIN"/>
    <property type="match status" value="1"/>
</dbReference>
<dbReference type="GO" id="GO:0051301">
    <property type="term" value="P:cell division"/>
    <property type="evidence" value="ECO:0007669"/>
    <property type="project" value="UniProtKB-KW"/>
</dbReference>
<evidence type="ECO:0000256" key="8">
    <source>
        <dbReference type="ARBA" id="ARBA00023242"/>
    </source>
</evidence>
<proteinExistence type="inferred from homology"/>
<evidence type="ECO:0000256" key="11">
    <source>
        <dbReference type="SAM" id="Coils"/>
    </source>
</evidence>
<dbReference type="SUPFAM" id="SSF75553">
    <property type="entry name" value="Smc hinge domain"/>
    <property type="match status" value="1"/>
</dbReference>
<dbReference type="CDD" id="cd03275">
    <property type="entry name" value="ABC_SMC1_euk"/>
    <property type="match status" value="2"/>
</dbReference>
<dbReference type="Gene3D" id="1.20.1060.20">
    <property type="match status" value="1"/>
</dbReference>
<accession>A0A8H4KLK5</accession>
<dbReference type="SMART" id="SM00968">
    <property type="entry name" value="SMC_hinge"/>
    <property type="match status" value="1"/>
</dbReference>
<feature type="region of interest" description="Disordered" evidence="12">
    <location>
        <begin position="78"/>
        <end position="102"/>
    </location>
</feature>
<organism evidence="14 15">
    <name type="scientific">Fusarium austroafricanum</name>
    <dbReference type="NCBI Taxonomy" id="2364996"/>
    <lineage>
        <taxon>Eukaryota</taxon>
        <taxon>Fungi</taxon>
        <taxon>Dikarya</taxon>
        <taxon>Ascomycota</taxon>
        <taxon>Pezizomycotina</taxon>
        <taxon>Sordariomycetes</taxon>
        <taxon>Hypocreomycetidae</taxon>
        <taxon>Hypocreales</taxon>
        <taxon>Nectriaceae</taxon>
        <taxon>Fusarium</taxon>
        <taxon>Fusarium concolor species complex</taxon>
    </lineage>
</organism>
<evidence type="ECO:0000256" key="3">
    <source>
        <dbReference type="ARBA" id="ARBA00005597"/>
    </source>
</evidence>